<dbReference type="AlphaFoldDB" id="A0A941W171"/>
<dbReference type="Proteomes" id="UP000722750">
    <property type="component" value="Unassembled WGS sequence"/>
</dbReference>
<proteinExistence type="predicted"/>
<organism evidence="1 2">
    <name type="scientific">Candidatus Scalindua arabica</name>
    <dbReference type="NCBI Taxonomy" id="1127984"/>
    <lineage>
        <taxon>Bacteria</taxon>
        <taxon>Pseudomonadati</taxon>
        <taxon>Planctomycetota</taxon>
        <taxon>Candidatus Brocadiia</taxon>
        <taxon>Candidatus Brocadiales</taxon>
        <taxon>Candidatus Scalinduaceae</taxon>
        <taxon>Candidatus Scalindua</taxon>
    </lineage>
</organism>
<sequence>MDVHHLFRLKDIVGQVPSVRIITDGIDTNYPRTKSAEGKEKARIGTDVYLMCSISPKLGEGTFKTGNNVPCYRLFAF</sequence>
<accession>A0A941W171</accession>
<evidence type="ECO:0000313" key="1">
    <source>
        <dbReference type="EMBL" id="MBS1257787.1"/>
    </source>
</evidence>
<reference evidence="1" key="1">
    <citation type="journal article" date="2021" name="ISME J.">
        <title>Fine-scale metabolic discontinuity in a stratified prokaryote microbiome of a Red Sea deep halocline.</title>
        <authorList>
            <person name="Michoud G."/>
            <person name="Ngugi D.K."/>
            <person name="Barozzi A."/>
            <person name="Merlino G."/>
            <person name="Calleja M.L."/>
            <person name="Delgado-Huertas A."/>
            <person name="Moran X.A.G."/>
            <person name="Daffonchio D."/>
        </authorList>
    </citation>
    <scope>NUCLEOTIDE SEQUENCE</scope>
    <source>
        <strain evidence="1">SuakinDeep_MAG55_1</strain>
    </source>
</reference>
<gene>
    <name evidence="1" type="ORF">MAG551_00834</name>
</gene>
<dbReference type="EMBL" id="JAANXD010000036">
    <property type="protein sequence ID" value="MBS1257787.1"/>
    <property type="molecule type" value="Genomic_DNA"/>
</dbReference>
<evidence type="ECO:0000313" key="2">
    <source>
        <dbReference type="Proteomes" id="UP000722750"/>
    </source>
</evidence>
<protein>
    <submittedName>
        <fullName evidence="1">Uncharacterized protein</fullName>
    </submittedName>
</protein>
<name>A0A941W171_9BACT</name>
<comment type="caution">
    <text evidence="1">The sequence shown here is derived from an EMBL/GenBank/DDBJ whole genome shotgun (WGS) entry which is preliminary data.</text>
</comment>